<dbReference type="SUPFAM" id="SSF57535">
    <property type="entry name" value="Complement control module/SCR domain"/>
    <property type="match status" value="2"/>
</dbReference>
<reference evidence="7" key="3">
    <citation type="submission" date="2025-09" db="UniProtKB">
        <authorList>
            <consortium name="Ensembl"/>
        </authorList>
    </citation>
    <scope>IDENTIFICATION</scope>
</reference>
<dbReference type="Proteomes" id="UP000694680">
    <property type="component" value="Chromosome 4"/>
</dbReference>
<dbReference type="Gene3D" id="2.10.70.10">
    <property type="entry name" value="Complement Module, domain 1"/>
    <property type="match status" value="2"/>
</dbReference>
<keyword evidence="8" id="KW-1185">Reference proteome</keyword>
<comment type="subcellular location">
    <subcellularLocation>
        <location evidence="1">Virion</location>
    </subcellularLocation>
</comment>
<evidence type="ECO:0000256" key="2">
    <source>
        <dbReference type="ARBA" id="ARBA00022659"/>
    </source>
</evidence>
<evidence type="ECO:0000256" key="4">
    <source>
        <dbReference type="ARBA" id="ARBA00023157"/>
    </source>
</evidence>
<evidence type="ECO:0000259" key="6">
    <source>
        <dbReference type="PROSITE" id="PS50923"/>
    </source>
</evidence>
<dbReference type="CDD" id="cd00033">
    <property type="entry name" value="CCP"/>
    <property type="match status" value="1"/>
</dbReference>
<feature type="domain" description="Sushi" evidence="6">
    <location>
        <begin position="46"/>
        <end position="104"/>
    </location>
</feature>
<dbReference type="InterPro" id="IPR035976">
    <property type="entry name" value="Sushi/SCR/CCP_sf"/>
</dbReference>
<proteinExistence type="predicted"/>
<dbReference type="InterPro" id="IPR051503">
    <property type="entry name" value="ComplSys_Reg/VirEntry_Med"/>
</dbReference>
<protein>
    <recommendedName>
        <fullName evidence="6">Sushi domain-containing protein</fullName>
    </recommendedName>
</protein>
<dbReference type="PANTHER" id="PTHR45785:SF2">
    <property type="entry name" value="COMPLEMENT FACTOR H-RELATED"/>
    <property type="match status" value="1"/>
</dbReference>
<evidence type="ECO:0000313" key="7">
    <source>
        <dbReference type="Ensembl" id="ENSGWIP00000014082.1"/>
    </source>
</evidence>
<organism evidence="7 8">
    <name type="scientific">Gouania willdenowi</name>
    <name type="common">Blunt-snouted clingfish</name>
    <name type="synonym">Lepadogaster willdenowi</name>
    <dbReference type="NCBI Taxonomy" id="441366"/>
    <lineage>
        <taxon>Eukaryota</taxon>
        <taxon>Metazoa</taxon>
        <taxon>Chordata</taxon>
        <taxon>Craniata</taxon>
        <taxon>Vertebrata</taxon>
        <taxon>Euteleostomi</taxon>
        <taxon>Actinopterygii</taxon>
        <taxon>Neopterygii</taxon>
        <taxon>Teleostei</taxon>
        <taxon>Neoteleostei</taxon>
        <taxon>Acanthomorphata</taxon>
        <taxon>Ovalentaria</taxon>
        <taxon>Blenniimorphae</taxon>
        <taxon>Blenniiformes</taxon>
        <taxon>Gobiesocoidei</taxon>
        <taxon>Gobiesocidae</taxon>
        <taxon>Gobiesocinae</taxon>
        <taxon>Gouania</taxon>
    </lineage>
</organism>
<evidence type="ECO:0000256" key="1">
    <source>
        <dbReference type="ARBA" id="ARBA00004328"/>
    </source>
</evidence>
<dbReference type="InterPro" id="IPR000436">
    <property type="entry name" value="Sushi_SCR_CCP_dom"/>
</dbReference>
<evidence type="ECO:0000313" key="8">
    <source>
        <dbReference type="Proteomes" id="UP000694680"/>
    </source>
</evidence>
<evidence type="ECO:0000256" key="3">
    <source>
        <dbReference type="ARBA" id="ARBA00022729"/>
    </source>
</evidence>
<keyword evidence="4 5" id="KW-1015">Disulfide bond</keyword>
<feature type="disulfide bond" evidence="5">
    <location>
        <begin position="48"/>
        <end position="91"/>
    </location>
</feature>
<accession>A0A8C5DZ83</accession>
<reference evidence="7" key="2">
    <citation type="submission" date="2025-08" db="UniProtKB">
        <authorList>
            <consortium name="Ensembl"/>
        </authorList>
    </citation>
    <scope>IDENTIFICATION</scope>
</reference>
<dbReference type="AlphaFoldDB" id="A0A8C5DZ83"/>
<name>A0A8C5DZ83_GOUWI</name>
<keyword evidence="3" id="KW-0732">Signal</keyword>
<dbReference type="SMART" id="SM00032">
    <property type="entry name" value="CCP"/>
    <property type="match status" value="1"/>
</dbReference>
<dbReference type="Ensembl" id="ENSGWIT00000015587.1">
    <property type="protein sequence ID" value="ENSGWIP00000014082.1"/>
    <property type="gene ID" value="ENSGWIG00000007970.1"/>
</dbReference>
<comment type="caution">
    <text evidence="5">Lacks conserved residue(s) required for the propagation of feature annotation.</text>
</comment>
<sequence length="169" mass="19223">LDDFFIGQTMVVFYSVNMLKPHDSCEFLQRYSPAAPPSSPLHISLVPCGKPPLIADGVIVAGIKEQYKENDQVTYGCPIYYTIEGGPYKTCINGEWIGEIRCNKPCTLDHDAMNRQNIEFKYSRQDRIYSEHNDEIEFRCKRGMTKFGPVSMRQRCVDGVIDLPTCSGR</sequence>
<evidence type="ECO:0000256" key="5">
    <source>
        <dbReference type="PROSITE-ProRule" id="PRU00302"/>
    </source>
</evidence>
<dbReference type="Pfam" id="PF00084">
    <property type="entry name" value="Sushi"/>
    <property type="match status" value="1"/>
</dbReference>
<dbReference type="PANTHER" id="PTHR45785">
    <property type="entry name" value="COMPLEMENT FACTOR H-RELATED"/>
    <property type="match status" value="1"/>
</dbReference>
<reference evidence="7" key="1">
    <citation type="submission" date="2020-06" db="EMBL/GenBank/DDBJ databases">
        <authorList>
            <consortium name="Wellcome Sanger Institute Data Sharing"/>
        </authorList>
    </citation>
    <scope>NUCLEOTIDE SEQUENCE [LARGE SCALE GENOMIC DNA]</scope>
</reference>
<dbReference type="PROSITE" id="PS50923">
    <property type="entry name" value="SUSHI"/>
    <property type="match status" value="1"/>
</dbReference>
<keyword evidence="2 5" id="KW-0768">Sushi</keyword>